<reference evidence="17" key="2">
    <citation type="submission" date="2023-10" db="EMBL/GenBank/DDBJ databases">
        <authorList>
            <person name="Koga R."/>
            <person name="Fukatsu T."/>
        </authorList>
    </citation>
    <scope>NUCLEOTIDE SEQUENCE</scope>
    <source>
        <strain evidence="17">Kw-01</strain>
    </source>
</reference>
<evidence type="ECO:0000256" key="4">
    <source>
        <dbReference type="ARBA" id="ARBA00022618"/>
    </source>
</evidence>
<dbReference type="GO" id="GO:0032153">
    <property type="term" value="C:cell division site"/>
    <property type="evidence" value="ECO:0007669"/>
    <property type="project" value="UniProtKB-UniRule"/>
</dbReference>
<evidence type="ECO:0000313" key="17">
    <source>
        <dbReference type="EMBL" id="BET44645.1"/>
    </source>
</evidence>
<organism evidence="17">
    <name type="scientific">Candidatus Aschnera chinzeii</name>
    <dbReference type="NCBI Taxonomy" id="1485666"/>
    <lineage>
        <taxon>Bacteria</taxon>
        <taxon>Pseudomonadati</taxon>
        <taxon>Pseudomonadota</taxon>
        <taxon>Gammaproteobacteria</taxon>
        <taxon>Enterobacterales</taxon>
        <taxon>Enterobacteriaceae</taxon>
        <taxon>Candidatus Aschnera</taxon>
    </lineage>
</organism>
<dbReference type="InterPro" id="IPR013437">
    <property type="entry name" value="FtsW"/>
</dbReference>
<feature type="transmembrane region" description="Helical" evidence="16">
    <location>
        <begin position="67"/>
        <end position="87"/>
    </location>
</feature>
<dbReference type="NCBIfam" id="TIGR02614">
    <property type="entry name" value="ftsW"/>
    <property type="match status" value="1"/>
</dbReference>
<dbReference type="PROSITE" id="PS00428">
    <property type="entry name" value="FTSW_RODA_SPOVE"/>
    <property type="match status" value="1"/>
</dbReference>
<gene>
    <name evidence="16 17" type="primary">ftsW</name>
    <name evidence="17" type="ORF">ACHINZ_3170</name>
</gene>
<evidence type="ECO:0000256" key="3">
    <source>
        <dbReference type="ARBA" id="ARBA00022475"/>
    </source>
</evidence>
<keyword evidence="7 16" id="KW-0812">Transmembrane</keyword>
<feature type="transmembrane region" description="Helical" evidence="16">
    <location>
        <begin position="93"/>
        <end position="110"/>
    </location>
</feature>
<keyword evidence="4 16" id="KW-0132">Cell division</keyword>
<dbReference type="EMBL" id="AP028961">
    <property type="protein sequence ID" value="BET44645.1"/>
    <property type="molecule type" value="Genomic_DNA"/>
</dbReference>
<dbReference type="HAMAP" id="MF_00913">
    <property type="entry name" value="PGT_FtsW_proteobact"/>
    <property type="match status" value="1"/>
</dbReference>
<keyword evidence="11 16" id="KW-0472">Membrane</keyword>
<reference evidence="17" key="1">
    <citation type="journal article" date="2023" name="Front. Microbiol.">
        <title>Genome analysis of Candidatus Aschnera chinzeii, the bacterial endosymbiont of the blood-sucking bat fly Penicillidia jenynsii (Insecta: Diptera: Nycteribiidae).</title>
        <authorList>
            <person name="Koga R."/>
            <person name="Moriyama M."/>
            <person name="Nozaki T."/>
            <person name="Fukatsu T."/>
        </authorList>
    </citation>
    <scope>NUCLEOTIDE SEQUENCE</scope>
    <source>
        <strain evidence="17">Kw-01</strain>
    </source>
</reference>
<dbReference type="NCBIfam" id="NF008042">
    <property type="entry name" value="PRK10774.1"/>
    <property type="match status" value="1"/>
</dbReference>
<comment type="function">
    <text evidence="16">Peptidoglycan polymerase that is essential for cell division.</text>
</comment>
<evidence type="ECO:0000256" key="10">
    <source>
        <dbReference type="ARBA" id="ARBA00022989"/>
    </source>
</evidence>
<keyword evidence="6 16" id="KW-0808">Transferase</keyword>
<dbReference type="GO" id="GO:0005886">
    <property type="term" value="C:plasma membrane"/>
    <property type="evidence" value="ECO:0007669"/>
    <property type="project" value="UniProtKB-SubCell"/>
</dbReference>
<comment type="subcellular location">
    <subcellularLocation>
        <location evidence="16">Cell inner membrane</location>
        <topology evidence="16">Multi-pass membrane protein</topology>
    </subcellularLocation>
    <subcellularLocation>
        <location evidence="1">Cell membrane</location>
        <topology evidence="1">Multi-pass membrane protein</topology>
    </subcellularLocation>
    <text evidence="16">Localizes to the division septum.</text>
</comment>
<accession>A0AAT9G4K6</accession>
<dbReference type="GO" id="GO:0015648">
    <property type="term" value="F:lipid-linked peptidoglycan transporter activity"/>
    <property type="evidence" value="ECO:0007669"/>
    <property type="project" value="TreeGrafter"/>
</dbReference>
<dbReference type="GO" id="GO:0043093">
    <property type="term" value="P:FtsZ-dependent cytokinesis"/>
    <property type="evidence" value="ECO:0007669"/>
    <property type="project" value="UniProtKB-UniRule"/>
</dbReference>
<feature type="transmembrane region" description="Helical" evidence="16">
    <location>
        <begin position="355"/>
        <end position="374"/>
    </location>
</feature>
<dbReference type="PANTHER" id="PTHR30474">
    <property type="entry name" value="CELL CYCLE PROTEIN"/>
    <property type="match status" value="1"/>
</dbReference>
<evidence type="ECO:0000256" key="2">
    <source>
        <dbReference type="ARBA" id="ARBA00004752"/>
    </source>
</evidence>
<keyword evidence="5 16" id="KW-0328">Glycosyltransferase</keyword>
<keyword evidence="10 16" id="KW-1133">Transmembrane helix</keyword>
<sequence>MYIYKKFKKWINNKKNNNTFNIILYDRILVWCTLCLTIIGFIMVTSASIPISQHLTNDPYYFAKRNIIYLIISFIIVLIVLNTSMMWWENNSIILLLICLLLLIIVLFWGSNIHGASRWLNIWILHMQPSEFGKLSLFCYISNHITKNNKKKNKINHTYAICILFTYTILLLLQPDLGTVIITYITILVLIFISITKITPFIIGFIVTSIILPILIYFTPYRLQRITSFLNPWDDPFGNGYQLIQSLIAFGRGKIWGEGLGNSIQKLEYLPEAHTDFIFSILAEELGYTGVITMIIMLFFIAFRGIIIGKHALDINLYFSGYLAYSIGIWLTFQIIINISGTIGILPTKGLTLPLISYGGSSLLTIFIAIAILLRVDFETRINNIQVCIRKNK</sequence>
<keyword evidence="8 16" id="KW-0133">Cell shape</keyword>
<evidence type="ECO:0000256" key="14">
    <source>
        <dbReference type="ARBA" id="ARBA00038053"/>
    </source>
</evidence>
<keyword evidence="16" id="KW-0997">Cell inner membrane</keyword>
<dbReference type="InterPro" id="IPR001182">
    <property type="entry name" value="FtsW/RodA"/>
</dbReference>
<comment type="similarity">
    <text evidence="14 16">Belongs to the SEDS family. FtsW subfamily.</text>
</comment>
<evidence type="ECO:0000256" key="7">
    <source>
        <dbReference type="ARBA" id="ARBA00022692"/>
    </source>
</evidence>
<name>A0AAT9G4K6_9ENTR</name>
<comment type="catalytic activity">
    <reaction evidence="15 16">
        <text>[GlcNAc-(1-&gt;4)-Mur2Ac(oyl-L-Ala-gamma-D-Glu-L-Lys-D-Ala-D-Ala)](n)-di-trans,octa-cis-undecaprenyl diphosphate + beta-D-GlcNAc-(1-&gt;4)-Mur2Ac(oyl-L-Ala-gamma-D-Glu-L-Lys-D-Ala-D-Ala)-di-trans,octa-cis-undecaprenyl diphosphate = [GlcNAc-(1-&gt;4)-Mur2Ac(oyl-L-Ala-gamma-D-Glu-L-Lys-D-Ala-D-Ala)](n+1)-di-trans,octa-cis-undecaprenyl diphosphate + di-trans,octa-cis-undecaprenyl diphosphate + H(+)</text>
        <dbReference type="Rhea" id="RHEA:23708"/>
        <dbReference type="Rhea" id="RHEA-COMP:9602"/>
        <dbReference type="Rhea" id="RHEA-COMP:9603"/>
        <dbReference type="ChEBI" id="CHEBI:15378"/>
        <dbReference type="ChEBI" id="CHEBI:58405"/>
        <dbReference type="ChEBI" id="CHEBI:60033"/>
        <dbReference type="ChEBI" id="CHEBI:78435"/>
        <dbReference type="EC" id="2.4.99.28"/>
    </reaction>
</comment>
<dbReference type="PANTHER" id="PTHR30474:SF2">
    <property type="entry name" value="PEPTIDOGLYCAN GLYCOSYLTRANSFERASE FTSW-RELATED"/>
    <property type="match status" value="1"/>
</dbReference>
<dbReference type="GO" id="GO:0008360">
    <property type="term" value="P:regulation of cell shape"/>
    <property type="evidence" value="ECO:0007669"/>
    <property type="project" value="UniProtKB-KW"/>
</dbReference>
<evidence type="ECO:0000256" key="13">
    <source>
        <dbReference type="ARBA" id="ARBA00023316"/>
    </source>
</evidence>
<evidence type="ECO:0000256" key="5">
    <source>
        <dbReference type="ARBA" id="ARBA00022676"/>
    </source>
</evidence>
<dbReference type="AlphaFoldDB" id="A0AAT9G4K6"/>
<feature type="transmembrane region" description="Helical" evidence="16">
    <location>
        <begin position="28"/>
        <end position="47"/>
    </location>
</feature>
<dbReference type="Pfam" id="PF01098">
    <property type="entry name" value="FTSW_RODA_SPOVE"/>
    <property type="match status" value="1"/>
</dbReference>
<evidence type="ECO:0000256" key="12">
    <source>
        <dbReference type="ARBA" id="ARBA00023306"/>
    </source>
</evidence>
<dbReference type="GO" id="GO:0008955">
    <property type="term" value="F:peptidoglycan glycosyltransferase activity"/>
    <property type="evidence" value="ECO:0007669"/>
    <property type="project" value="UniProtKB-UniRule"/>
</dbReference>
<feature type="transmembrane region" description="Helical" evidence="16">
    <location>
        <begin position="179"/>
        <end position="195"/>
    </location>
</feature>
<evidence type="ECO:0000256" key="8">
    <source>
        <dbReference type="ARBA" id="ARBA00022960"/>
    </source>
</evidence>
<feature type="transmembrane region" description="Helical" evidence="16">
    <location>
        <begin position="202"/>
        <end position="223"/>
    </location>
</feature>
<feature type="transmembrane region" description="Helical" evidence="16">
    <location>
        <begin position="319"/>
        <end position="343"/>
    </location>
</feature>
<evidence type="ECO:0000256" key="15">
    <source>
        <dbReference type="ARBA" id="ARBA00049902"/>
    </source>
</evidence>
<evidence type="ECO:0000256" key="11">
    <source>
        <dbReference type="ARBA" id="ARBA00023136"/>
    </source>
</evidence>
<dbReference type="GO" id="GO:0071555">
    <property type="term" value="P:cell wall organization"/>
    <property type="evidence" value="ECO:0007669"/>
    <property type="project" value="UniProtKB-KW"/>
</dbReference>
<feature type="transmembrane region" description="Helical" evidence="16">
    <location>
        <begin position="286"/>
        <end position="307"/>
    </location>
</feature>
<keyword evidence="9 16" id="KW-0573">Peptidoglycan synthesis</keyword>
<keyword evidence="12 16" id="KW-0131">Cell cycle</keyword>
<evidence type="ECO:0000256" key="16">
    <source>
        <dbReference type="HAMAP-Rule" id="MF_00913"/>
    </source>
</evidence>
<dbReference type="GO" id="GO:0009252">
    <property type="term" value="P:peptidoglycan biosynthetic process"/>
    <property type="evidence" value="ECO:0007669"/>
    <property type="project" value="UniProtKB-UniRule"/>
</dbReference>
<proteinExistence type="inferred from homology"/>
<evidence type="ECO:0000256" key="1">
    <source>
        <dbReference type="ARBA" id="ARBA00004651"/>
    </source>
</evidence>
<evidence type="ECO:0000256" key="6">
    <source>
        <dbReference type="ARBA" id="ARBA00022679"/>
    </source>
</evidence>
<evidence type="ECO:0000256" key="9">
    <source>
        <dbReference type="ARBA" id="ARBA00022984"/>
    </source>
</evidence>
<keyword evidence="13 16" id="KW-0961">Cell wall biogenesis/degradation</keyword>
<comment type="pathway">
    <text evidence="2 16">Cell wall biogenesis; peptidoglycan biosynthesis.</text>
</comment>
<feature type="transmembrane region" description="Helical" evidence="16">
    <location>
        <begin position="155"/>
        <end position="173"/>
    </location>
</feature>
<dbReference type="InterPro" id="IPR018365">
    <property type="entry name" value="Cell_cycle_FtsW-rel_CS"/>
</dbReference>
<dbReference type="EC" id="2.4.99.28" evidence="16"/>
<protein>
    <recommendedName>
        <fullName evidence="16">Probable peptidoglycan glycosyltransferase FtsW</fullName>
        <shortName evidence="16">PGT</shortName>
        <ecNumber evidence="16">2.4.99.28</ecNumber>
    </recommendedName>
    <alternativeName>
        <fullName evidence="16">Cell division protein FtsW</fullName>
    </alternativeName>
    <alternativeName>
        <fullName evidence="16">Cell wall polymerase</fullName>
    </alternativeName>
    <alternativeName>
        <fullName evidence="16">Peptidoglycan polymerase</fullName>
        <shortName evidence="16">PG polymerase</shortName>
    </alternativeName>
</protein>
<keyword evidence="3 16" id="KW-1003">Cell membrane</keyword>